<proteinExistence type="predicted"/>
<accession>A0A3F3QBV9</accession>
<sequence>MRSLQAPEKGARRFANAGRYMLIITDCHSMPGRLGVGEKAGGACRATLFWSCLREQSMGGNTVPLRAILWASFITCAS</sequence>
<dbReference type="RefSeq" id="XP_026629715.1">
    <property type="nucleotide sequence ID" value="XM_026763668.1"/>
</dbReference>
<evidence type="ECO:0000313" key="2">
    <source>
        <dbReference type="Proteomes" id="UP000253729"/>
    </source>
</evidence>
<dbReference type="GeneID" id="38132024"/>
<gene>
    <name evidence="1" type="ORF">BDQ94DRAFT_116176</name>
</gene>
<reference evidence="1 2" key="1">
    <citation type="submission" date="2018-07" db="EMBL/GenBank/DDBJ databases">
        <title>The genomes of Aspergillus section Nigri reveals drivers in fungal speciation.</title>
        <authorList>
            <consortium name="DOE Joint Genome Institute"/>
            <person name="Vesth T.C."/>
            <person name="Nybo J."/>
            <person name="Theobald S."/>
            <person name="Brandl J."/>
            <person name="Frisvad J.C."/>
            <person name="Nielsen K.F."/>
            <person name="Lyhne E.K."/>
            <person name="Kogle M.E."/>
            <person name="Kuo A."/>
            <person name="Riley R."/>
            <person name="Clum A."/>
            <person name="Nolan M."/>
            <person name="Lipzen A."/>
            <person name="Salamov A."/>
            <person name="Henrissat B."/>
            <person name="Wiebenga A."/>
            <person name="De vries R.P."/>
            <person name="Grigoriev I.V."/>
            <person name="Mortensen U.H."/>
            <person name="Andersen M.R."/>
            <person name="Baker S.E."/>
        </authorList>
    </citation>
    <scope>NUCLEOTIDE SEQUENCE [LARGE SCALE GENOMIC DNA]</scope>
    <source>
        <strain evidence="1 2">CBS 139.54b</strain>
    </source>
</reference>
<dbReference type="EMBL" id="KZ852037">
    <property type="protein sequence ID" value="RDH36693.1"/>
    <property type="molecule type" value="Genomic_DNA"/>
</dbReference>
<name>A0A3F3QBV9_9EURO</name>
<dbReference type="AlphaFoldDB" id="A0A3F3QBV9"/>
<protein>
    <submittedName>
        <fullName evidence="1">Uncharacterized protein</fullName>
    </submittedName>
</protein>
<organism evidence="1 2">
    <name type="scientific">Aspergillus welwitschiae</name>
    <dbReference type="NCBI Taxonomy" id="1341132"/>
    <lineage>
        <taxon>Eukaryota</taxon>
        <taxon>Fungi</taxon>
        <taxon>Dikarya</taxon>
        <taxon>Ascomycota</taxon>
        <taxon>Pezizomycotina</taxon>
        <taxon>Eurotiomycetes</taxon>
        <taxon>Eurotiomycetidae</taxon>
        <taxon>Eurotiales</taxon>
        <taxon>Aspergillaceae</taxon>
        <taxon>Aspergillus</taxon>
        <taxon>Aspergillus subgen. Circumdati</taxon>
    </lineage>
</organism>
<dbReference type="Proteomes" id="UP000253729">
    <property type="component" value="Unassembled WGS sequence"/>
</dbReference>
<evidence type="ECO:0000313" key="1">
    <source>
        <dbReference type="EMBL" id="RDH36693.1"/>
    </source>
</evidence>
<keyword evidence="2" id="KW-1185">Reference proteome</keyword>